<dbReference type="InterPro" id="IPR036388">
    <property type="entry name" value="WH-like_DNA-bd_sf"/>
</dbReference>
<comment type="caution">
    <text evidence="3">The sequence shown here is derived from an EMBL/GenBank/DDBJ whole genome shotgun (WGS) entry which is preliminary data.</text>
</comment>
<feature type="region of interest" description="Disordered" evidence="1">
    <location>
        <begin position="87"/>
        <end position="113"/>
    </location>
</feature>
<dbReference type="EMBL" id="JAAOZD010000005">
    <property type="protein sequence ID" value="NIJ02197.1"/>
    <property type="molecule type" value="Genomic_DNA"/>
</dbReference>
<accession>A0ABX0TI29</accession>
<evidence type="ECO:0000256" key="1">
    <source>
        <dbReference type="SAM" id="MobiDB-lite"/>
    </source>
</evidence>
<reference evidence="3 4" key="1">
    <citation type="submission" date="2020-03" db="EMBL/GenBank/DDBJ databases">
        <title>Genomic Encyclopedia of Type Strains, Phase III (KMG-III): the genomes of soil and plant-associated and newly described type strains.</title>
        <authorList>
            <person name="Whitman W."/>
        </authorList>
    </citation>
    <scope>NUCLEOTIDE SEQUENCE [LARGE SCALE GENOMIC DNA]</scope>
    <source>
        <strain evidence="3 4">CECT 4207</strain>
    </source>
</reference>
<evidence type="ECO:0000313" key="3">
    <source>
        <dbReference type="EMBL" id="NIJ02197.1"/>
    </source>
</evidence>
<gene>
    <name evidence="3" type="ORF">FHR86_002538</name>
</gene>
<dbReference type="GO" id="GO:0003677">
    <property type="term" value="F:DNA binding"/>
    <property type="evidence" value="ECO:0007669"/>
    <property type="project" value="UniProtKB-KW"/>
</dbReference>
<dbReference type="Pfam" id="PF03551">
    <property type="entry name" value="PadR"/>
    <property type="match status" value="1"/>
</dbReference>
<feature type="domain" description="Transcription regulator PadR N-terminal" evidence="2">
    <location>
        <begin position="35"/>
        <end position="73"/>
    </location>
</feature>
<dbReference type="Proteomes" id="UP000802392">
    <property type="component" value="Unassembled WGS sequence"/>
</dbReference>
<name>A0ABX0TI29_9MICC</name>
<keyword evidence="4" id="KW-1185">Reference proteome</keyword>
<keyword evidence="3" id="KW-0238">DNA-binding</keyword>
<dbReference type="SUPFAM" id="SSF46785">
    <property type="entry name" value="Winged helix' DNA-binding domain"/>
    <property type="match status" value="1"/>
</dbReference>
<organism evidence="3 4">
    <name type="scientific">Paenarthrobacter ilicis</name>
    <dbReference type="NCBI Taxonomy" id="43665"/>
    <lineage>
        <taxon>Bacteria</taxon>
        <taxon>Bacillati</taxon>
        <taxon>Actinomycetota</taxon>
        <taxon>Actinomycetes</taxon>
        <taxon>Micrococcales</taxon>
        <taxon>Micrococcaceae</taxon>
        <taxon>Paenarthrobacter</taxon>
    </lineage>
</organism>
<protein>
    <submittedName>
        <fullName evidence="3">DNA-binding PadR family transcriptional regulator</fullName>
    </submittedName>
</protein>
<evidence type="ECO:0000259" key="2">
    <source>
        <dbReference type="Pfam" id="PF03551"/>
    </source>
</evidence>
<dbReference type="RefSeq" id="WP_167267175.1">
    <property type="nucleotide sequence ID" value="NZ_BAAAVO010000002.1"/>
</dbReference>
<sequence>MESLGRVTPATALVLEALLSAESIWGLQIIKVTGKKPGTVYPILERLEAAGWVQGEWDTTEERKGPRRRYYRLLGEARPLAQDFVRAQKSKTVAQPSPAPSPASAAAPGWITA</sequence>
<dbReference type="InterPro" id="IPR036390">
    <property type="entry name" value="WH_DNA-bd_sf"/>
</dbReference>
<evidence type="ECO:0000313" key="4">
    <source>
        <dbReference type="Proteomes" id="UP000802392"/>
    </source>
</evidence>
<dbReference type="Gene3D" id="1.10.10.10">
    <property type="entry name" value="Winged helix-like DNA-binding domain superfamily/Winged helix DNA-binding domain"/>
    <property type="match status" value="1"/>
</dbReference>
<proteinExistence type="predicted"/>
<feature type="compositionally biased region" description="Low complexity" evidence="1">
    <location>
        <begin position="102"/>
        <end position="113"/>
    </location>
</feature>
<dbReference type="InterPro" id="IPR005149">
    <property type="entry name" value="Tscrpt_reg_PadR_N"/>
</dbReference>